<evidence type="ECO:0000256" key="12">
    <source>
        <dbReference type="PIRSR" id="PIRSR036426-1"/>
    </source>
</evidence>
<dbReference type="GO" id="GO:0019354">
    <property type="term" value="P:siroheme biosynthetic process"/>
    <property type="evidence" value="ECO:0007669"/>
    <property type="project" value="UniProtKB-UniPathway"/>
</dbReference>
<keyword evidence="8" id="KW-0456">Lyase</keyword>
<evidence type="ECO:0000256" key="7">
    <source>
        <dbReference type="ARBA" id="ARBA00023027"/>
    </source>
</evidence>
<evidence type="ECO:0000256" key="4">
    <source>
        <dbReference type="ARBA" id="ARBA00022679"/>
    </source>
</evidence>
<keyword evidence="6" id="KW-0560">Oxidoreductase</keyword>
<dbReference type="PIRSF" id="PIRSF036426">
    <property type="entry name" value="Sirohaem_synth"/>
    <property type="match status" value="1"/>
</dbReference>
<comment type="pathway">
    <text evidence="1">Porphyrin-containing compound metabolism; siroheme biosynthesis; sirohydrochlorin from precorrin-2: step 1/1.</text>
</comment>
<dbReference type="Pfam" id="PF13241">
    <property type="entry name" value="NAD_binding_7"/>
    <property type="match status" value="1"/>
</dbReference>
<keyword evidence="4 13" id="KW-0808">Transferase</keyword>
<dbReference type="PROSITE" id="PS00840">
    <property type="entry name" value="SUMT_2"/>
    <property type="match status" value="1"/>
</dbReference>
<comment type="caution">
    <text evidence="16">The sequence shown here is derived from an EMBL/GenBank/DDBJ whole genome shotgun (WGS) entry which is preliminary data.</text>
</comment>
<keyword evidence="7" id="KW-0520">NAD</keyword>
<dbReference type="Pfam" id="PF00590">
    <property type="entry name" value="TP_methylase"/>
    <property type="match status" value="1"/>
</dbReference>
<dbReference type="Gene3D" id="3.40.50.720">
    <property type="entry name" value="NAD(P)-binding Rossmann-like Domain"/>
    <property type="match status" value="1"/>
</dbReference>
<dbReference type="PANTHER" id="PTHR45790:SF3">
    <property type="entry name" value="S-ADENOSYL-L-METHIONINE-DEPENDENT UROPORPHYRINOGEN III METHYLTRANSFERASE, CHLOROPLASTIC"/>
    <property type="match status" value="1"/>
</dbReference>
<dbReference type="Gene3D" id="3.30.950.10">
    <property type="entry name" value="Methyltransferase, Cobalt-precorrin-4 Transmethylase, Domain 2"/>
    <property type="match status" value="1"/>
</dbReference>
<dbReference type="Gene3D" id="3.40.1010.10">
    <property type="entry name" value="Cobalt-precorrin-4 Transmethylase, Domain 1"/>
    <property type="match status" value="1"/>
</dbReference>
<dbReference type="InterPro" id="IPR012409">
    <property type="entry name" value="Sirohaem_synth"/>
</dbReference>
<dbReference type="Proteomes" id="UP000321617">
    <property type="component" value="Unassembled WGS sequence"/>
</dbReference>
<feature type="active site" description="Proton acceptor" evidence="12">
    <location>
        <position position="193"/>
    </location>
</feature>
<evidence type="ECO:0000256" key="3">
    <source>
        <dbReference type="ARBA" id="ARBA00022603"/>
    </source>
</evidence>
<dbReference type="GO" id="GO:0032259">
    <property type="term" value="P:methylation"/>
    <property type="evidence" value="ECO:0007669"/>
    <property type="project" value="UniProtKB-KW"/>
</dbReference>
<feature type="domain" description="Tetrapyrrole methylase" evidence="15">
    <location>
        <begin position="163"/>
        <end position="374"/>
    </location>
</feature>
<dbReference type="FunFam" id="3.40.1010.10:FF:000001">
    <property type="entry name" value="Siroheme synthase"/>
    <property type="match status" value="1"/>
</dbReference>
<keyword evidence="3 13" id="KW-0489">Methyltransferase</keyword>
<dbReference type="SUPFAM" id="SSF53790">
    <property type="entry name" value="Tetrapyrrole methylase"/>
    <property type="match status" value="1"/>
</dbReference>
<evidence type="ECO:0000256" key="5">
    <source>
        <dbReference type="ARBA" id="ARBA00022691"/>
    </source>
</evidence>
<evidence type="ECO:0000313" key="17">
    <source>
        <dbReference type="Proteomes" id="UP000321617"/>
    </source>
</evidence>
<dbReference type="InterPro" id="IPR006366">
    <property type="entry name" value="CobA/CysG_C"/>
</dbReference>
<feature type="region of interest" description="Disordered" evidence="14">
    <location>
        <begin position="394"/>
        <end position="467"/>
    </location>
</feature>
<dbReference type="NCBIfam" id="NF004790">
    <property type="entry name" value="PRK06136.1"/>
    <property type="match status" value="1"/>
</dbReference>
<keyword evidence="2" id="KW-0169">Cobalamin biosynthesis</keyword>
<evidence type="ECO:0000313" key="16">
    <source>
        <dbReference type="EMBL" id="TWJ14913.1"/>
    </source>
</evidence>
<dbReference type="GO" id="GO:0009236">
    <property type="term" value="P:cobalamin biosynthetic process"/>
    <property type="evidence" value="ECO:0007669"/>
    <property type="project" value="UniProtKB-KW"/>
</dbReference>
<dbReference type="InterPro" id="IPR050161">
    <property type="entry name" value="Siro_Cobalamin_biosynth"/>
</dbReference>
<dbReference type="InterPro" id="IPR014777">
    <property type="entry name" value="4pyrrole_Mease_sub1"/>
</dbReference>
<dbReference type="GO" id="GO:0043115">
    <property type="term" value="F:precorrin-2 dehydrogenase activity"/>
    <property type="evidence" value="ECO:0007669"/>
    <property type="project" value="UniProtKB-EC"/>
</dbReference>
<reference evidence="16 17" key="1">
    <citation type="journal article" date="2013" name="Stand. Genomic Sci.">
        <title>Genomic Encyclopedia of Type Strains, Phase I: The one thousand microbial genomes (KMG-I) project.</title>
        <authorList>
            <person name="Kyrpides N.C."/>
            <person name="Woyke T."/>
            <person name="Eisen J.A."/>
            <person name="Garrity G."/>
            <person name="Lilburn T.G."/>
            <person name="Beck B.J."/>
            <person name="Whitman W.B."/>
            <person name="Hugenholtz P."/>
            <person name="Klenk H.P."/>
        </authorList>
    </citation>
    <scope>NUCLEOTIDE SEQUENCE [LARGE SCALE GENOMIC DNA]</scope>
    <source>
        <strain evidence="16 17">DSM 45044</strain>
    </source>
</reference>
<dbReference type="GO" id="GO:0004851">
    <property type="term" value="F:uroporphyrin-III C-methyltransferase activity"/>
    <property type="evidence" value="ECO:0007669"/>
    <property type="project" value="InterPro"/>
</dbReference>
<dbReference type="GO" id="GO:0051266">
    <property type="term" value="F:sirohydrochlorin ferrochelatase activity"/>
    <property type="evidence" value="ECO:0007669"/>
    <property type="project" value="InterPro"/>
</dbReference>
<feature type="compositionally biased region" description="Basic residues" evidence="14">
    <location>
        <begin position="424"/>
        <end position="434"/>
    </location>
</feature>
<evidence type="ECO:0000256" key="1">
    <source>
        <dbReference type="ARBA" id="ARBA00005010"/>
    </source>
</evidence>
<sequence>MYPLGLRLTGRRVLMAGGGRVALRRVPRLLEAGADVLLVAPHAHTSLQALAESGALRWERRGFTPSDLAGAWLAVVATDDPEVNEEISSLAEDARIFCVRADDAAAASAWTPAVTRHDRLTVAAFADGDPRRAAALRDGIAARWEAGELTAPRFRRSGPTGEVTLVGGGPGDPDLITVAGRRALRTADVVIADRLAPGELLEDLADDVEVVDAAKIPYGRQLDQAEIIRVMLDRAAAGKRVVRLKGGDGFVFGRGGEEMDAAVAAGIPVRVVPGVSSALAAPALVGVPVTERGLVHEFTVVSGHLAPDDPGSLVDWDRLGAGSGTIVLLMAVRRLGAIAARLVEAGRDPGTPVVAVMDAASARQREWRGTLADLPDPGVTSPAVVVVGEVARRRTPSRDLAAVSRPSCVPTGRRAAEQQDQGRPRRRRRARRSPPRPSSGRRISPSHRRPTGRGRSTAAVSGTPRRG</sequence>
<keyword evidence="10" id="KW-0511">Multifunctional enzyme</keyword>
<dbReference type="InterPro" id="IPR006367">
    <property type="entry name" value="Sirohaem_synthase_N"/>
</dbReference>
<comment type="catalytic activity">
    <reaction evidence="11">
        <text>precorrin-2 + NAD(+) = sirohydrochlorin + NADH + 2 H(+)</text>
        <dbReference type="Rhea" id="RHEA:15613"/>
        <dbReference type="ChEBI" id="CHEBI:15378"/>
        <dbReference type="ChEBI" id="CHEBI:57540"/>
        <dbReference type="ChEBI" id="CHEBI:57945"/>
        <dbReference type="ChEBI" id="CHEBI:58351"/>
        <dbReference type="ChEBI" id="CHEBI:58827"/>
        <dbReference type="EC" id="1.3.1.76"/>
    </reaction>
</comment>
<dbReference type="InterPro" id="IPR036291">
    <property type="entry name" value="NAD(P)-bd_dom_sf"/>
</dbReference>
<accession>A0A562VAN4</accession>
<dbReference type="InterPro" id="IPR035996">
    <property type="entry name" value="4pyrrol_Methylase_sf"/>
</dbReference>
<dbReference type="UniPathway" id="UPA00262">
    <property type="reaction ID" value="UER00222"/>
</dbReference>
<organism evidence="16 17">
    <name type="scientific">Stackebrandtia albiflava</name>
    <dbReference type="NCBI Taxonomy" id="406432"/>
    <lineage>
        <taxon>Bacteria</taxon>
        <taxon>Bacillati</taxon>
        <taxon>Actinomycetota</taxon>
        <taxon>Actinomycetes</taxon>
        <taxon>Glycomycetales</taxon>
        <taxon>Glycomycetaceae</taxon>
        <taxon>Stackebrandtia</taxon>
    </lineage>
</organism>
<dbReference type="GO" id="GO:0051287">
    <property type="term" value="F:NAD binding"/>
    <property type="evidence" value="ECO:0007669"/>
    <property type="project" value="InterPro"/>
</dbReference>
<dbReference type="AlphaFoldDB" id="A0A562VAN4"/>
<keyword evidence="17" id="KW-1185">Reference proteome</keyword>
<comment type="similarity">
    <text evidence="13">Belongs to the precorrin methyltransferase family.</text>
</comment>
<dbReference type="PANTHER" id="PTHR45790">
    <property type="entry name" value="SIROHEME SYNTHASE-RELATED"/>
    <property type="match status" value="1"/>
</dbReference>
<evidence type="ECO:0000256" key="9">
    <source>
        <dbReference type="ARBA" id="ARBA00023244"/>
    </source>
</evidence>
<dbReference type="SUPFAM" id="SSF51735">
    <property type="entry name" value="NAD(P)-binding Rossmann-fold domains"/>
    <property type="match status" value="1"/>
</dbReference>
<protein>
    <submittedName>
        <fullName evidence="16">Uroporphyrinogen-III C-methyltransferase</fullName>
    </submittedName>
</protein>
<dbReference type="InterPro" id="IPR000878">
    <property type="entry name" value="4pyrrol_Mease"/>
</dbReference>
<dbReference type="RefSeq" id="WP_147132738.1">
    <property type="nucleotide sequence ID" value="NZ_BAABIJ010000001.1"/>
</dbReference>
<dbReference type="InterPro" id="IPR014776">
    <property type="entry name" value="4pyrrole_Mease_sub2"/>
</dbReference>
<dbReference type="NCBIfam" id="TIGR01470">
    <property type="entry name" value="cysG_Nterm"/>
    <property type="match status" value="1"/>
</dbReference>
<evidence type="ECO:0000259" key="15">
    <source>
        <dbReference type="Pfam" id="PF00590"/>
    </source>
</evidence>
<proteinExistence type="inferred from homology"/>
<evidence type="ECO:0000256" key="10">
    <source>
        <dbReference type="ARBA" id="ARBA00023268"/>
    </source>
</evidence>
<evidence type="ECO:0000256" key="11">
    <source>
        <dbReference type="ARBA" id="ARBA00047561"/>
    </source>
</evidence>
<dbReference type="OrthoDB" id="9815856at2"/>
<evidence type="ECO:0000256" key="8">
    <source>
        <dbReference type="ARBA" id="ARBA00023239"/>
    </source>
</evidence>
<dbReference type="InterPro" id="IPR003043">
    <property type="entry name" value="Uropor_MeTrfase_CS"/>
</dbReference>
<evidence type="ECO:0000256" key="14">
    <source>
        <dbReference type="SAM" id="MobiDB-lite"/>
    </source>
</evidence>
<keyword evidence="5" id="KW-0949">S-adenosyl-L-methionine</keyword>
<dbReference type="CDD" id="cd11642">
    <property type="entry name" value="SUMT"/>
    <property type="match status" value="1"/>
</dbReference>
<dbReference type="EMBL" id="VLLL01000005">
    <property type="protein sequence ID" value="TWJ14913.1"/>
    <property type="molecule type" value="Genomic_DNA"/>
</dbReference>
<feature type="active site" description="Proton donor" evidence="12">
    <location>
        <position position="215"/>
    </location>
</feature>
<evidence type="ECO:0000256" key="2">
    <source>
        <dbReference type="ARBA" id="ARBA00022573"/>
    </source>
</evidence>
<name>A0A562VAN4_9ACTN</name>
<keyword evidence="9" id="KW-0627">Porphyrin biosynthesis</keyword>
<feature type="compositionally biased region" description="Basic and acidic residues" evidence="14">
    <location>
        <begin position="414"/>
        <end position="423"/>
    </location>
</feature>
<dbReference type="NCBIfam" id="TIGR01469">
    <property type="entry name" value="cobA_cysG_Cterm"/>
    <property type="match status" value="1"/>
</dbReference>
<evidence type="ECO:0000256" key="13">
    <source>
        <dbReference type="RuleBase" id="RU003960"/>
    </source>
</evidence>
<evidence type="ECO:0000256" key="6">
    <source>
        <dbReference type="ARBA" id="ARBA00023002"/>
    </source>
</evidence>
<gene>
    <name evidence="16" type="ORF">LX16_0607</name>
</gene>